<dbReference type="Pfam" id="PF00893">
    <property type="entry name" value="Multi_Drug_Res"/>
    <property type="match status" value="1"/>
</dbReference>
<dbReference type="GO" id="GO:0031460">
    <property type="term" value="P:glycine betaine transport"/>
    <property type="evidence" value="ECO:0007669"/>
    <property type="project" value="TreeGrafter"/>
</dbReference>
<evidence type="ECO:0000256" key="7">
    <source>
        <dbReference type="ARBA" id="ARBA00038032"/>
    </source>
</evidence>
<sequence>MMNVYFLLAIAIAAEVVATSALKATEGFSRPMPSMIVVVGYGVAFWMLSLVLKSVPVGVAYAIWSGMGIVLVTIVAMLFYGQKPDWPAIIGLGLIVSGVVVLQLFSKMSAH</sequence>
<dbReference type="PANTHER" id="PTHR30561:SF1">
    <property type="entry name" value="MULTIDRUG TRANSPORTER EMRE"/>
    <property type="match status" value="1"/>
</dbReference>
<dbReference type="SUPFAM" id="SSF103481">
    <property type="entry name" value="Multidrug resistance efflux transporter EmrE"/>
    <property type="match status" value="1"/>
</dbReference>
<dbReference type="GO" id="GO:0015220">
    <property type="term" value="F:choline transmembrane transporter activity"/>
    <property type="evidence" value="ECO:0007669"/>
    <property type="project" value="TreeGrafter"/>
</dbReference>
<dbReference type="InterPro" id="IPR000390">
    <property type="entry name" value="Small_drug/metabolite_transptr"/>
</dbReference>
<keyword evidence="4 8" id="KW-0812">Transmembrane</keyword>
<dbReference type="GO" id="GO:1990961">
    <property type="term" value="P:xenobiotic detoxification by transmembrane export across the plasma membrane"/>
    <property type="evidence" value="ECO:0007669"/>
    <property type="project" value="UniProtKB-ARBA"/>
</dbReference>
<evidence type="ECO:0000256" key="5">
    <source>
        <dbReference type="ARBA" id="ARBA00022989"/>
    </source>
</evidence>
<accession>A0A3S8ZQU3</accession>
<dbReference type="PANTHER" id="PTHR30561">
    <property type="entry name" value="SMR FAMILY PROTON-DEPENDENT DRUG EFFLUX TRANSPORTER SUGE"/>
    <property type="match status" value="1"/>
</dbReference>
<proteinExistence type="inferred from homology"/>
<name>A0A3S8ZQU3_9NEIS</name>
<dbReference type="Gene3D" id="1.10.3730.20">
    <property type="match status" value="1"/>
</dbReference>
<feature type="transmembrane region" description="Helical" evidence="9">
    <location>
        <begin position="59"/>
        <end position="80"/>
    </location>
</feature>
<evidence type="ECO:0000256" key="4">
    <source>
        <dbReference type="ARBA" id="ARBA00022692"/>
    </source>
</evidence>
<keyword evidence="5 9" id="KW-1133">Transmembrane helix</keyword>
<comment type="similarity">
    <text evidence="7 8">Belongs to the drug/metabolite transporter (DMT) superfamily. Small multidrug resistance (SMR) (TC 2.A.7.1) family.</text>
</comment>
<evidence type="ECO:0000256" key="3">
    <source>
        <dbReference type="ARBA" id="ARBA00022475"/>
    </source>
</evidence>
<keyword evidence="2" id="KW-0813">Transport</keyword>
<evidence type="ECO:0000256" key="9">
    <source>
        <dbReference type="SAM" id="Phobius"/>
    </source>
</evidence>
<feature type="transmembrane region" description="Helical" evidence="9">
    <location>
        <begin position="86"/>
        <end position="105"/>
    </location>
</feature>
<evidence type="ECO:0000256" key="8">
    <source>
        <dbReference type="RuleBase" id="RU003942"/>
    </source>
</evidence>
<evidence type="ECO:0000313" key="11">
    <source>
        <dbReference type="Proteomes" id="UP000282438"/>
    </source>
</evidence>
<gene>
    <name evidence="10" type="ORF">EJO50_04800</name>
</gene>
<reference evidence="10 11" key="1">
    <citation type="submission" date="2018-12" db="EMBL/GenBank/DDBJ databases">
        <title>Complete genome sequence of Iodobacter sp. H11R3.</title>
        <authorList>
            <person name="Bae J.-W."/>
        </authorList>
    </citation>
    <scope>NUCLEOTIDE SEQUENCE [LARGE SCALE GENOMIC DNA]</scope>
    <source>
        <strain evidence="10 11">H11R3</strain>
    </source>
</reference>
<dbReference type="Proteomes" id="UP000282438">
    <property type="component" value="Chromosome"/>
</dbReference>
<dbReference type="GO" id="GO:0005886">
    <property type="term" value="C:plasma membrane"/>
    <property type="evidence" value="ECO:0007669"/>
    <property type="project" value="UniProtKB-SubCell"/>
</dbReference>
<keyword evidence="3" id="KW-1003">Cell membrane</keyword>
<evidence type="ECO:0000313" key="10">
    <source>
        <dbReference type="EMBL" id="AZN35860.1"/>
    </source>
</evidence>
<dbReference type="InterPro" id="IPR045324">
    <property type="entry name" value="Small_multidrug_res"/>
</dbReference>
<dbReference type="AlphaFoldDB" id="A0A3S8ZQU3"/>
<evidence type="ECO:0000256" key="6">
    <source>
        <dbReference type="ARBA" id="ARBA00023136"/>
    </source>
</evidence>
<organism evidence="10 11">
    <name type="scientific">Iodobacter ciconiae</name>
    <dbReference type="NCBI Taxonomy" id="2496266"/>
    <lineage>
        <taxon>Bacteria</taxon>
        <taxon>Pseudomonadati</taxon>
        <taxon>Pseudomonadota</taxon>
        <taxon>Betaproteobacteria</taxon>
        <taxon>Neisseriales</taxon>
        <taxon>Chitinibacteraceae</taxon>
        <taxon>Iodobacter</taxon>
    </lineage>
</organism>
<keyword evidence="11" id="KW-1185">Reference proteome</keyword>
<dbReference type="OrthoDB" id="9808638at2"/>
<dbReference type="EMBL" id="CP034433">
    <property type="protein sequence ID" value="AZN35860.1"/>
    <property type="molecule type" value="Genomic_DNA"/>
</dbReference>
<evidence type="ECO:0000256" key="1">
    <source>
        <dbReference type="ARBA" id="ARBA00004651"/>
    </source>
</evidence>
<dbReference type="GO" id="GO:0015297">
    <property type="term" value="F:antiporter activity"/>
    <property type="evidence" value="ECO:0007669"/>
    <property type="project" value="TreeGrafter"/>
</dbReference>
<dbReference type="InterPro" id="IPR037185">
    <property type="entry name" value="EmrE-like"/>
</dbReference>
<protein>
    <submittedName>
        <fullName evidence="10">QacE family quaternary ammonium compound efflux SMR transporter</fullName>
    </submittedName>
</protein>
<feature type="transmembrane region" description="Helical" evidence="9">
    <location>
        <begin position="34"/>
        <end position="52"/>
    </location>
</feature>
<dbReference type="FunFam" id="1.10.3730.20:FF:000001">
    <property type="entry name" value="Quaternary ammonium compound resistance transporter SugE"/>
    <property type="match status" value="1"/>
</dbReference>
<keyword evidence="6 9" id="KW-0472">Membrane</keyword>
<evidence type="ECO:0000256" key="2">
    <source>
        <dbReference type="ARBA" id="ARBA00022448"/>
    </source>
</evidence>
<comment type="subcellular location">
    <subcellularLocation>
        <location evidence="1 8">Cell membrane</location>
        <topology evidence="1 8">Multi-pass membrane protein</topology>
    </subcellularLocation>
</comment>
<dbReference type="GO" id="GO:0015199">
    <property type="term" value="F:amino-acid betaine transmembrane transporter activity"/>
    <property type="evidence" value="ECO:0007669"/>
    <property type="project" value="TreeGrafter"/>
</dbReference>
<dbReference type="KEGG" id="iod:EJO50_04800"/>